<feature type="compositionally biased region" description="Basic residues" evidence="1">
    <location>
        <begin position="1"/>
        <end position="10"/>
    </location>
</feature>
<proteinExistence type="predicted"/>
<evidence type="ECO:0008006" key="4">
    <source>
        <dbReference type="Google" id="ProtNLM"/>
    </source>
</evidence>
<evidence type="ECO:0000256" key="1">
    <source>
        <dbReference type="SAM" id="MobiDB-lite"/>
    </source>
</evidence>
<keyword evidence="3" id="KW-1185">Reference proteome</keyword>
<evidence type="ECO:0000313" key="3">
    <source>
        <dbReference type="Proteomes" id="UP000254866"/>
    </source>
</evidence>
<dbReference type="AlphaFoldDB" id="A0A370TUS1"/>
<protein>
    <recommendedName>
        <fullName evidence="4">F-box domain-containing protein</fullName>
    </recommendedName>
</protein>
<organism evidence="2 3">
    <name type="scientific">Venustampulla echinocandica</name>
    <dbReference type="NCBI Taxonomy" id="2656787"/>
    <lineage>
        <taxon>Eukaryota</taxon>
        <taxon>Fungi</taxon>
        <taxon>Dikarya</taxon>
        <taxon>Ascomycota</taxon>
        <taxon>Pezizomycotina</taxon>
        <taxon>Leotiomycetes</taxon>
        <taxon>Helotiales</taxon>
        <taxon>Pleuroascaceae</taxon>
        <taxon>Venustampulla</taxon>
    </lineage>
</organism>
<name>A0A370TUS1_9HELO</name>
<dbReference type="RefSeq" id="XP_031871941.1">
    <property type="nucleotide sequence ID" value="XM_032012248.1"/>
</dbReference>
<dbReference type="GeneID" id="43596474"/>
<evidence type="ECO:0000313" key="2">
    <source>
        <dbReference type="EMBL" id="RDL39285.1"/>
    </source>
</evidence>
<dbReference type="OrthoDB" id="4194555at2759"/>
<feature type="region of interest" description="Disordered" evidence="1">
    <location>
        <begin position="1"/>
        <end position="29"/>
    </location>
</feature>
<accession>A0A370TUS1</accession>
<reference evidence="2 3" key="1">
    <citation type="journal article" date="2018" name="IMA Fungus">
        <title>IMA Genome-F 9: Draft genome sequence of Annulohypoxylon stygium, Aspergillus mulundensis, Berkeleyomyces basicola (syn. Thielaviopsis basicola), Ceratocystis smalleyi, two Cercospora beticola strains, Coleophoma cylindrospora, Fusarium fracticaudum, Phialophora cf. hyalina, and Morchella septimelata.</title>
        <authorList>
            <person name="Wingfield B.D."/>
            <person name="Bills G.F."/>
            <person name="Dong Y."/>
            <person name="Huang W."/>
            <person name="Nel W.J."/>
            <person name="Swalarsk-Parry B.S."/>
            <person name="Vaghefi N."/>
            <person name="Wilken P.M."/>
            <person name="An Z."/>
            <person name="de Beer Z.W."/>
            <person name="De Vos L."/>
            <person name="Chen L."/>
            <person name="Duong T.A."/>
            <person name="Gao Y."/>
            <person name="Hammerbacher A."/>
            <person name="Kikkert J.R."/>
            <person name="Li Y."/>
            <person name="Li H."/>
            <person name="Li K."/>
            <person name="Li Q."/>
            <person name="Liu X."/>
            <person name="Ma X."/>
            <person name="Naidoo K."/>
            <person name="Pethybridge S.J."/>
            <person name="Sun J."/>
            <person name="Steenkamp E.T."/>
            <person name="van der Nest M.A."/>
            <person name="van Wyk S."/>
            <person name="Wingfield M.J."/>
            <person name="Xiong C."/>
            <person name="Yue Q."/>
            <person name="Zhang X."/>
        </authorList>
    </citation>
    <scope>NUCLEOTIDE SEQUENCE [LARGE SCALE GENOMIC DNA]</scope>
    <source>
        <strain evidence="2 3">BP 5553</strain>
    </source>
</reference>
<sequence length="815" mass="90710">MPFFTKRKKSNATMPDTAPSKRRKTKSTLAMTRSQVVSWPAHLLPVEIFTLIVAFLPRSSIQNMRLVNKEFEEKVSEYLFKAVVVPFSPELYGIATNPSLGGDSEATDCKPPPGSVMLQDKGMRVFEGFGTRIRKFAMSFEFDEHNLAYPPIKSDQEAITSFWGIYRWPYKRYNRYAQLEGLEQTADETRTMAKAFRFIKCAKELGLSIDGGLGWLAGPDTNQKVVARGEKLAVFGQNQFVPEPKPIHVKAGKSSKSSSASRGRDSTYLNYERMLTEAGYSGESLESSIRMMIETEESIDLATLFTTPYEDLANSLPPRSLRLSRTFARSIEDGTLDLSAMGVVDPDPLALVVPDVVNIRPQTVPMETWVRAVYRTKDDKEKQENHSLKPNDLTTGQKEMLLEIEWAQAAFMQSYVIAVIDNPFTFKDITTLTIARLPYRHLPVLRRGDFWDSLAQLKSLSLAIIPDWREVVKLPTSWVQDHKLSPTQSVHGVYQLLQEHIAHRKNITSLHFEWLCGGEYAPGMFSRNQHILPAPLVPTAMDMVNRSHSPQVLRLPFVKHLSLKNCWISPHIMSSFCFSLKGFRAESISFDSVSLTAPIPLNEQPAPINAGAHIVLGPNPAANLALGVAQHLAAGNQIVPVAGAPAHPHPPHGPPGDDLSWLQPRQGSWSHLIDLISPGITLADHRYSFDIGPEPPIPPPTKLTKLEFKSCGYVRLPLGFDQTALGVPEAQGHVTGPAAQRYGEIDPYMMKTNDAALGIIMNYMSPKEEATLENAWNMSVFWGPSRARLAEESRLDGVVSPGDGRFDGVIEGFQD</sequence>
<gene>
    <name evidence="2" type="ORF">BP5553_03625</name>
</gene>
<dbReference type="Proteomes" id="UP000254866">
    <property type="component" value="Unassembled WGS sequence"/>
</dbReference>
<comment type="caution">
    <text evidence="2">The sequence shown here is derived from an EMBL/GenBank/DDBJ whole genome shotgun (WGS) entry which is preliminary data.</text>
</comment>
<dbReference type="EMBL" id="NPIC01000002">
    <property type="protein sequence ID" value="RDL39285.1"/>
    <property type="molecule type" value="Genomic_DNA"/>
</dbReference>